<dbReference type="Proteomes" id="UP001178508">
    <property type="component" value="Chromosome 11"/>
</dbReference>
<dbReference type="AlphaFoldDB" id="A0AAV1G3K2"/>
<dbReference type="EMBL" id="OY660874">
    <property type="protein sequence ID" value="CAJ1067007.1"/>
    <property type="molecule type" value="Genomic_DNA"/>
</dbReference>
<keyword evidence="2" id="KW-1185">Reference proteome</keyword>
<name>A0AAV1G3K2_XYRNO</name>
<accession>A0AAV1G3K2</accession>
<protein>
    <submittedName>
        <fullName evidence="1">Uncharacterized protein</fullName>
    </submittedName>
</protein>
<sequence>MSRDGPKPQALTQAAVPKQAAKIHCEEYSCSLSKSAPLGFIAGEHKVLRMELCPTEGPNRQSYDSSSPPKKAVDFNKTIKNLGYQWCVYQNSLTLKEKKKKERERDLKRQTSQKKLKLLSYVNLFRNGCFL</sequence>
<reference evidence="1" key="1">
    <citation type="submission" date="2023-08" db="EMBL/GenBank/DDBJ databases">
        <authorList>
            <person name="Alioto T."/>
            <person name="Alioto T."/>
            <person name="Gomez Garrido J."/>
        </authorList>
    </citation>
    <scope>NUCLEOTIDE SEQUENCE</scope>
</reference>
<evidence type="ECO:0000313" key="1">
    <source>
        <dbReference type="EMBL" id="CAJ1067007.1"/>
    </source>
</evidence>
<proteinExistence type="predicted"/>
<organism evidence="1 2">
    <name type="scientific">Xyrichtys novacula</name>
    <name type="common">Pearly razorfish</name>
    <name type="synonym">Hemipteronotus novacula</name>
    <dbReference type="NCBI Taxonomy" id="13765"/>
    <lineage>
        <taxon>Eukaryota</taxon>
        <taxon>Metazoa</taxon>
        <taxon>Chordata</taxon>
        <taxon>Craniata</taxon>
        <taxon>Vertebrata</taxon>
        <taxon>Euteleostomi</taxon>
        <taxon>Actinopterygii</taxon>
        <taxon>Neopterygii</taxon>
        <taxon>Teleostei</taxon>
        <taxon>Neoteleostei</taxon>
        <taxon>Acanthomorphata</taxon>
        <taxon>Eupercaria</taxon>
        <taxon>Labriformes</taxon>
        <taxon>Labridae</taxon>
        <taxon>Xyrichtys</taxon>
    </lineage>
</organism>
<gene>
    <name evidence="1" type="ORF">XNOV1_A004930</name>
</gene>
<evidence type="ECO:0000313" key="2">
    <source>
        <dbReference type="Proteomes" id="UP001178508"/>
    </source>
</evidence>